<accession>A0A0K8PKM1</accession>
<gene>
    <name evidence="1" type="ORF">SAZU_2691</name>
</gene>
<dbReference type="RefSeq" id="WP_167745713.1">
    <property type="nucleotide sequence ID" value="NZ_DF968245.1"/>
</dbReference>
<evidence type="ECO:0000313" key="1">
    <source>
        <dbReference type="EMBL" id="GAP47954.1"/>
    </source>
</evidence>
<dbReference type="AlphaFoldDB" id="A0A0K8PKM1"/>
<reference evidence="1" key="1">
    <citation type="journal article" date="2015" name="Genome Announc.">
        <title>Draft Genome Sequence of Thiostrepton-Producing Streptomyces azureus ATCC 14921.</title>
        <authorList>
            <person name="Sakihara K."/>
            <person name="Maeda J."/>
            <person name="Tashiro K."/>
            <person name="Fujino Y."/>
            <person name="Kuhara S."/>
            <person name="Ohshima T."/>
            <person name="Ogata S."/>
            <person name="Doi K."/>
        </authorList>
    </citation>
    <scope>NUCLEOTIDE SEQUENCE [LARGE SCALE GENOMIC DNA]</scope>
    <source>
        <strain evidence="1">ATCC14921</strain>
    </source>
</reference>
<proteinExistence type="predicted"/>
<dbReference type="EMBL" id="DF968245">
    <property type="protein sequence ID" value="GAP47954.1"/>
    <property type="molecule type" value="Genomic_DNA"/>
</dbReference>
<evidence type="ECO:0000313" key="2">
    <source>
        <dbReference type="Proteomes" id="UP000053859"/>
    </source>
</evidence>
<name>A0A0K8PKM1_STRAJ</name>
<protein>
    <submittedName>
        <fullName evidence="1">Uncharacterized protein</fullName>
    </submittedName>
</protein>
<dbReference type="PATRIC" id="fig|146537.3.peg.2836"/>
<sequence>MYDGEMGILEAGAAEFGPAPVICAPPLRLAGADDDDEDTIVRGID</sequence>
<dbReference type="Proteomes" id="UP000053859">
    <property type="component" value="Unassembled WGS sequence"/>
</dbReference>
<organism evidence="1 2">
    <name type="scientific">Streptomyces azureus</name>
    <dbReference type="NCBI Taxonomy" id="146537"/>
    <lineage>
        <taxon>Bacteria</taxon>
        <taxon>Bacillati</taxon>
        <taxon>Actinomycetota</taxon>
        <taxon>Actinomycetes</taxon>
        <taxon>Kitasatosporales</taxon>
        <taxon>Streptomycetaceae</taxon>
        <taxon>Streptomyces</taxon>
    </lineage>
</organism>
<keyword evidence="2" id="KW-1185">Reference proteome</keyword>